<proteinExistence type="predicted"/>
<sequence>MATTFAAATSVAGPADGVDVEDVEDVEVEVLDVEPLAVVALGEPAEGVAVAPPSAEEQAASSSAAPRATGAAERMDQSCACAVVALV</sequence>
<evidence type="ECO:0000313" key="2">
    <source>
        <dbReference type="Proteomes" id="UP001596189"/>
    </source>
</evidence>
<accession>A0ABW1JJ15</accession>
<dbReference type="Proteomes" id="UP001596189">
    <property type="component" value="Unassembled WGS sequence"/>
</dbReference>
<organism evidence="1 2">
    <name type="scientific">Angustibacter luteus</name>
    <dbReference type="NCBI Taxonomy" id="658456"/>
    <lineage>
        <taxon>Bacteria</taxon>
        <taxon>Bacillati</taxon>
        <taxon>Actinomycetota</taxon>
        <taxon>Actinomycetes</taxon>
        <taxon>Kineosporiales</taxon>
        <taxon>Kineosporiaceae</taxon>
    </lineage>
</organism>
<comment type="caution">
    <text evidence="1">The sequence shown here is derived from an EMBL/GenBank/DDBJ whole genome shotgun (WGS) entry which is preliminary data.</text>
</comment>
<protein>
    <recommendedName>
        <fullName evidence="3">Secreted protein</fullName>
    </recommendedName>
</protein>
<name>A0ABW1JJ15_9ACTN</name>
<evidence type="ECO:0000313" key="1">
    <source>
        <dbReference type="EMBL" id="MFC6008753.1"/>
    </source>
</evidence>
<dbReference type="EMBL" id="JBHSRD010000006">
    <property type="protein sequence ID" value="MFC6008753.1"/>
    <property type="molecule type" value="Genomic_DNA"/>
</dbReference>
<reference evidence="2" key="1">
    <citation type="journal article" date="2019" name="Int. J. Syst. Evol. Microbiol.">
        <title>The Global Catalogue of Microorganisms (GCM) 10K type strain sequencing project: providing services to taxonomists for standard genome sequencing and annotation.</title>
        <authorList>
            <consortium name="The Broad Institute Genomics Platform"/>
            <consortium name="The Broad Institute Genome Sequencing Center for Infectious Disease"/>
            <person name="Wu L."/>
            <person name="Ma J."/>
        </authorList>
    </citation>
    <scope>NUCLEOTIDE SEQUENCE [LARGE SCALE GENOMIC DNA]</scope>
    <source>
        <strain evidence="2">KACC 14249</strain>
    </source>
</reference>
<dbReference type="RefSeq" id="WP_345714696.1">
    <property type="nucleotide sequence ID" value="NZ_BAABFP010000002.1"/>
</dbReference>
<evidence type="ECO:0008006" key="3">
    <source>
        <dbReference type="Google" id="ProtNLM"/>
    </source>
</evidence>
<keyword evidence="2" id="KW-1185">Reference proteome</keyword>
<gene>
    <name evidence="1" type="ORF">ACFQDO_16595</name>
</gene>